<dbReference type="RefSeq" id="WP_377458551.1">
    <property type="nucleotide sequence ID" value="NZ_JBHLUB010000026.1"/>
</dbReference>
<evidence type="ECO:0000259" key="2">
    <source>
        <dbReference type="PROSITE" id="PS51384"/>
    </source>
</evidence>
<dbReference type="PANTHER" id="PTHR30157:SF0">
    <property type="entry name" value="NADPH-DEPENDENT FERRIC-CHELATE REDUCTASE"/>
    <property type="match status" value="1"/>
</dbReference>
<proteinExistence type="predicted"/>
<dbReference type="InterPro" id="IPR017927">
    <property type="entry name" value="FAD-bd_FR_type"/>
</dbReference>
<reference evidence="3 4" key="1">
    <citation type="submission" date="2024-09" db="EMBL/GenBank/DDBJ databases">
        <authorList>
            <person name="Sun Q."/>
            <person name="Mori K."/>
        </authorList>
    </citation>
    <scope>NUCLEOTIDE SEQUENCE [LARGE SCALE GENOMIC DNA]</scope>
    <source>
        <strain evidence="3 4">NCAIM B.02604</strain>
    </source>
</reference>
<dbReference type="PROSITE" id="PS51384">
    <property type="entry name" value="FAD_FR"/>
    <property type="match status" value="1"/>
</dbReference>
<feature type="region of interest" description="Disordered" evidence="1">
    <location>
        <begin position="1"/>
        <end position="29"/>
    </location>
</feature>
<dbReference type="Pfam" id="PF08021">
    <property type="entry name" value="FAD_binding_9"/>
    <property type="match status" value="1"/>
</dbReference>
<dbReference type="CDD" id="cd06193">
    <property type="entry name" value="siderophore_interacting"/>
    <property type="match status" value="1"/>
</dbReference>
<name>A0ABV6PB82_9MICC</name>
<dbReference type="PANTHER" id="PTHR30157">
    <property type="entry name" value="FERRIC REDUCTASE, NADPH-DEPENDENT"/>
    <property type="match status" value="1"/>
</dbReference>
<feature type="domain" description="FAD-binding FR-type" evidence="2">
    <location>
        <begin position="29"/>
        <end position="154"/>
    </location>
</feature>
<sequence length="296" mass="32714">MTEQVPDRPPERDDRTLMQQANPRQKPVRQQAVLTVRSVQELGPQLVRIVAGGPGFAQYNDKEATDKYVKLLFADPKYDLVPPYDMERLRAEEPEKLPVRRTYTVRAVDTEAQELTLDFVTHGDAGGVAAPWAKQAQPGDTIVLTGAGGAYQPEPETAFHVLAGDLATVPAIAASLEAMDRAAQGVVFVMTDTAEDELSELTDAAPAGVTVTWLRPDGENALLDQLKRVQWPADLSGVQAFVHGEREQMKQIRRYLFNDLGLERSQLSLSAYWAAGRVEDEFQAEKKTPIGKIFDD</sequence>
<protein>
    <submittedName>
        <fullName evidence="3">Siderophore-interacting protein</fullName>
    </submittedName>
</protein>
<gene>
    <name evidence="3" type="ORF">ACFFFR_05525</name>
</gene>
<dbReference type="InterPro" id="IPR017938">
    <property type="entry name" value="Riboflavin_synthase-like_b-brl"/>
</dbReference>
<dbReference type="InterPro" id="IPR039374">
    <property type="entry name" value="SIP_fam"/>
</dbReference>
<dbReference type="SUPFAM" id="SSF63380">
    <property type="entry name" value="Riboflavin synthase domain-like"/>
    <property type="match status" value="1"/>
</dbReference>
<accession>A0ABV6PB82</accession>
<comment type="caution">
    <text evidence="3">The sequence shown here is derived from an EMBL/GenBank/DDBJ whole genome shotgun (WGS) entry which is preliminary data.</text>
</comment>
<evidence type="ECO:0000313" key="3">
    <source>
        <dbReference type="EMBL" id="MFC0581841.1"/>
    </source>
</evidence>
<evidence type="ECO:0000313" key="4">
    <source>
        <dbReference type="Proteomes" id="UP001589862"/>
    </source>
</evidence>
<dbReference type="InterPro" id="IPR007037">
    <property type="entry name" value="SIP_rossman_dom"/>
</dbReference>
<dbReference type="Pfam" id="PF04954">
    <property type="entry name" value="SIP"/>
    <property type="match status" value="1"/>
</dbReference>
<dbReference type="Gene3D" id="2.40.30.10">
    <property type="entry name" value="Translation factors"/>
    <property type="match status" value="1"/>
</dbReference>
<organism evidence="3 4">
    <name type="scientific">Micrococcoides hystricis</name>
    <dbReference type="NCBI Taxonomy" id="1572761"/>
    <lineage>
        <taxon>Bacteria</taxon>
        <taxon>Bacillati</taxon>
        <taxon>Actinomycetota</taxon>
        <taxon>Actinomycetes</taxon>
        <taxon>Micrococcales</taxon>
        <taxon>Micrococcaceae</taxon>
        <taxon>Micrococcoides</taxon>
    </lineage>
</organism>
<dbReference type="InterPro" id="IPR013113">
    <property type="entry name" value="SIP_FAD-bd"/>
</dbReference>
<dbReference type="Proteomes" id="UP001589862">
    <property type="component" value="Unassembled WGS sequence"/>
</dbReference>
<dbReference type="Gene3D" id="3.40.50.80">
    <property type="entry name" value="Nucleotide-binding domain of ferredoxin-NADP reductase (FNR) module"/>
    <property type="match status" value="1"/>
</dbReference>
<keyword evidence="4" id="KW-1185">Reference proteome</keyword>
<dbReference type="InterPro" id="IPR039261">
    <property type="entry name" value="FNR_nucleotide-bd"/>
</dbReference>
<evidence type="ECO:0000256" key="1">
    <source>
        <dbReference type="SAM" id="MobiDB-lite"/>
    </source>
</evidence>
<feature type="compositionally biased region" description="Basic and acidic residues" evidence="1">
    <location>
        <begin position="1"/>
        <end position="16"/>
    </location>
</feature>
<dbReference type="EMBL" id="JBHLUB010000026">
    <property type="protein sequence ID" value="MFC0581841.1"/>
    <property type="molecule type" value="Genomic_DNA"/>
</dbReference>